<dbReference type="Proteomes" id="UP001163603">
    <property type="component" value="Chromosome 5"/>
</dbReference>
<protein>
    <submittedName>
        <fullName evidence="1">Uncharacterized protein</fullName>
    </submittedName>
</protein>
<keyword evidence="2" id="KW-1185">Reference proteome</keyword>
<organism evidence="1 2">
    <name type="scientific">Pistacia integerrima</name>
    <dbReference type="NCBI Taxonomy" id="434235"/>
    <lineage>
        <taxon>Eukaryota</taxon>
        <taxon>Viridiplantae</taxon>
        <taxon>Streptophyta</taxon>
        <taxon>Embryophyta</taxon>
        <taxon>Tracheophyta</taxon>
        <taxon>Spermatophyta</taxon>
        <taxon>Magnoliopsida</taxon>
        <taxon>eudicotyledons</taxon>
        <taxon>Gunneridae</taxon>
        <taxon>Pentapetalae</taxon>
        <taxon>rosids</taxon>
        <taxon>malvids</taxon>
        <taxon>Sapindales</taxon>
        <taxon>Anacardiaceae</taxon>
        <taxon>Pistacia</taxon>
    </lineage>
</organism>
<sequence>MSQYMISLLVILCPSTLVIQVPADGVVISGHPLSIDESQHDQREQDCSQGLKGPIFECLPARLQRATASCF</sequence>
<gene>
    <name evidence="1" type="ORF">Pint_26722</name>
</gene>
<accession>A0ACC0YSU9</accession>
<proteinExistence type="predicted"/>
<name>A0ACC0YSU9_9ROSI</name>
<evidence type="ECO:0000313" key="1">
    <source>
        <dbReference type="EMBL" id="KAJ0040351.1"/>
    </source>
</evidence>
<comment type="caution">
    <text evidence="1">The sequence shown here is derived from an EMBL/GenBank/DDBJ whole genome shotgun (WGS) entry which is preliminary data.</text>
</comment>
<evidence type="ECO:0000313" key="2">
    <source>
        <dbReference type="Proteomes" id="UP001163603"/>
    </source>
</evidence>
<reference evidence="2" key="1">
    <citation type="journal article" date="2023" name="G3 (Bethesda)">
        <title>Genome assembly and association tests identify interacting loci associated with vigor, precocity, and sex in interspecific pistachio rootstocks.</title>
        <authorList>
            <person name="Palmer W."/>
            <person name="Jacygrad E."/>
            <person name="Sagayaradj S."/>
            <person name="Cavanaugh K."/>
            <person name="Han R."/>
            <person name="Bertier L."/>
            <person name="Beede B."/>
            <person name="Kafkas S."/>
            <person name="Golino D."/>
            <person name="Preece J."/>
            <person name="Michelmore R."/>
        </authorList>
    </citation>
    <scope>NUCLEOTIDE SEQUENCE [LARGE SCALE GENOMIC DNA]</scope>
</reference>
<dbReference type="EMBL" id="CM047740">
    <property type="protein sequence ID" value="KAJ0040351.1"/>
    <property type="molecule type" value="Genomic_DNA"/>
</dbReference>